<accession>D8SST0</accession>
<organism evidence="2">
    <name type="scientific">Selaginella moellendorffii</name>
    <name type="common">Spikemoss</name>
    <dbReference type="NCBI Taxonomy" id="88036"/>
    <lineage>
        <taxon>Eukaryota</taxon>
        <taxon>Viridiplantae</taxon>
        <taxon>Streptophyta</taxon>
        <taxon>Embryophyta</taxon>
        <taxon>Tracheophyta</taxon>
        <taxon>Lycopodiopsida</taxon>
        <taxon>Selaginellales</taxon>
        <taxon>Selaginellaceae</taxon>
        <taxon>Selaginella</taxon>
    </lineage>
</organism>
<dbReference type="KEGG" id="smo:SELMODRAFT_425342"/>
<sequence>MGRCERESGEEGLQGDKMRKTVIYSFPLFPVLKMLLKLHQNTYGRGNRGKELPAITVTLTLSLMYSLRDFVCTGKEVNVTHTWSNNTDFPEATGLQDRFVRELIVEALFASNLFQLLSLVYAPRKWGLAGWAPSIKDGTADTGLIRIMLACGEQIVLAAVDVVRGQSESAEVLFYFRIGVCSHLQKAGK</sequence>
<name>D8SST0_SELML</name>
<dbReference type="InParanoid" id="D8SST0"/>
<dbReference type="HOGENOM" id="CLU_1436703_0_0_1"/>
<gene>
    <name evidence="1" type="ORF">SELMODRAFT_425342</name>
</gene>
<keyword evidence="2" id="KW-1185">Reference proteome</keyword>
<proteinExistence type="predicted"/>
<dbReference type="Gramene" id="EFJ12538">
    <property type="protein sequence ID" value="EFJ12538"/>
    <property type="gene ID" value="SELMODRAFT_425342"/>
</dbReference>
<reference evidence="1 2" key="1">
    <citation type="journal article" date="2011" name="Science">
        <title>The Selaginella genome identifies genetic changes associated with the evolution of vascular plants.</title>
        <authorList>
            <person name="Banks J.A."/>
            <person name="Nishiyama T."/>
            <person name="Hasebe M."/>
            <person name="Bowman J.L."/>
            <person name="Gribskov M."/>
            <person name="dePamphilis C."/>
            <person name="Albert V.A."/>
            <person name="Aono N."/>
            <person name="Aoyama T."/>
            <person name="Ambrose B.A."/>
            <person name="Ashton N.W."/>
            <person name="Axtell M.J."/>
            <person name="Barker E."/>
            <person name="Barker M.S."/>
            <person name="Bennetzen J.L."/>
            <person name="Bonawitz N.D."/>
            <person name="Chapple C."/>
            <person name="Cheng C."/>
            <person name="Correa L.G."/>
            <person name="Dacre M."/>
            <person name="DeBarry J."/>
            <person name="Dreyer I."/>
            <person name="Elias M."/>
            <person name="Engstrom E.M."/>
            <person name="Estelle M."/>
            <person name="Feng L."/>
            <person name="Finet C."/>
            <person name="Floyd S.K."/>
            <person name="Frommer W.B."/>
            <person name="Fujita T."/>
            <person name="Gramzow L."/>
            <person name="Gutensohn M."/>
            <person name="Harholt J."/>
            <person name="Hattori M."/>
            <person name="Heyl A."/>
            <person name="Hirai T."/>
            <person name="Hiwatashi Y."/>
            <person name="Ishikawa M."/>
            <person name="Iwata M."/>
            <person name="Karol K.G."/>
            <person name="Koehler B."/>
            <person name="Kolukisaoglu U."/>
            <person name="Kubo M."/>
            <person name="Kurata T."/>
            <person name="Lalonde S."/>
            <person name="Li K."/>
            <person name="Li Y."/>
            <person name="Litt A."/>
            <person name="Lyons E."/>
            <person name="Manning G."/>
            <person name="Maruyama T."/>
            <person name="Michael T.P."/>
            <person name="Mikami K."/>
            <person name="Miyazaki S."/>
            <person name="Morinaga S."/>
            <person name="Murata T."/>
            <person name="Mueller-Roeber B."/>
            <person name="Nelson D.R."/>
            <person name="Obara M."/>
            <person name="Oguri Y."/>
            <person name="Olmstead R.G."/>
            <person name="Onodera N."/>
            <person name="Petersen B.L."/>
            <person name="Pils B."/>
            <person name="Prigge M."/>
            <person name="Rensing S.A."/>
            <person name="Riano-Pachon D.M."/>
            <person name="Roberts A.W."/>
            <person name="Sato Y."/>
            <person name="Scheller H.V."/>
            <person name="Schulz B."/>
            <person name="Schulz C."/>
            <person name="Shakirov E.V."/>
            <person name="Shibagaki N."/>
            <person name="Shinohara N."/>
            <person name="Shippen D.E."/>
            <person name="Soerensen I."/>
            <person name="Sotooka R."/>
            <person name="Sugimoto N."/>
            <person name="Sugita M."/>
            <person name="Sumikawa N."/>
            <person name="Tanurdzic M."/>
            <person name="Theissen G."/>
            <person name="Ulvskov P."/>
            <person name="Wakazuki S."/>
            <person name="Weng J.K."/>
            <person name="Willats W.W."/>
            <person name="Wipf D."/>
            <person name="Wolf P.G."/>
            <person name="Yang L."/>
            <person name="Zimmer A.D."/>
            <person name="Zhu Q."/>
            <person name="Mitros T."/>
            <person name="Hellsten U."/>
            <person name="Loque D."/>
            <person name="Otillar R."/>
            <person name="Salamov A."/>
            <person name="Schmutz J."/>
            <person name="Shapiro H."/>
            <person name="Lindquist E."/>
            <person name="Lucas S."/>
            <person name="Rokhsar D."/>
            <person name="Grigoriev I.V."/>
        </authorList>
    </citation>
    <scope>NUCLEOTIDE SEQUENCE [LARGE SCALE GENOMIC DNA]</scope>
</reference>
<evidence type="ECO:0000313" key="2">
    <source>
        <dbReference type="Proteomes" id="UP000001514"/>
    </source>
</evidence>
<dbReference type="Proteomes" id="UP000001514">
    <property type="component" value="Unassembled WGS sequence"/>
</dbReference>
<dbReference type="AlphaFoldDB" id="D8SST0"/>
<dbReference type="EMBL" id="GL377638">
    <property type="protein sequence ID" value="EFJ12538.1"/>
    <property type="molecule type" value="Genomic_DNA"/>
</dbReference>
<protein>
    <submittedName>
        <fullName evidence="1">Uncharacterized protein</fullName>
    </submittedName>
</protein>
<evidence type="ECO:0000313" key="1">
    <source>
        <dbReference type="EMBL" id="EFJ12538.1"/>
    </source>
</evidence>